<evidence type="ECO:0000256" key="5">
    <source>
        <dbReference type="ARBA" id="ARBA00022547"/>
    </source>
</evidence>
<comment type="similarity">
    <text evidence="2 14">Belongs to the ATPase C chain family.</text>
</comment>
<dbReference type="AlphaFoldDB" id="A0A8J6T3B8"/>
<keyword evidence="8 14" id="KW-1133">Transmembrane helix</keyword>
<evidence type="ECO:0000256" key="2">
    <source>
        <dbReference type="ARBA" id="ARBA00006704"/>
    </source>
</evidence>
<dbReference type="InterPro" id="IPR005953">
    <property type="entry name" value="ATP_synth_csu_bac/chlpt"/>
</dbReference>
<dbReference type="GO" id="GO:0045259">
    <property type="term" value="C:proton-transporting ATP synthase complex"/>
    <property type="evidence" value="ECO:0007669"/>
    <property type="project" value="UniProtKB-KW"/>
</dbReference>
<name>A0A8J6T3B8_9DELT</name>
<dbReference type="FunFam" id="1.20.20.10:FF:000004">
    <property type="entry name" value="ATP synthase subunit c"/>
    <property type="match status" value="1"/>
</dbReference>
<dbReference type="HAMAP" id="MF_01396">
    <property type="entry name" value="ATP_synth_c_bact"/>
    <property type="match status" value="1"/>
</dbReference>
<evidence type="ECO:0000256" key="12">
    <source>
        <dbReference type="ARBA" id="ARBA00023310"/>
    </source>
</evidence>
<dbReference type="PANTHER" id="PTHR10031:SF0">
    <property type="entry name" value="ATPASE PROTEIN 9"/>
    <property type="match status" value="1"/>
</dbReference>
<evidence type="ECO:0000256" key="1">
    <source>
        <dbReference type="ARBA" id="ARBA00004141"/>
    </source>
</evidence>
<comment type="function">
    <text evidence="13 14">F(1)F(0) ATP synthase produces ATP from ADP in the presence of a proton or sodium gradient. F-type ATPases consist of two structural domains, F(1) containing the extramembraneous catalytic core and F(0) containing the membrane proton channel, linked together by a central stalk and a peripheral stalk. During catalysis, ATP synthesis in the catalytic domain of F(1) is coupled via a rotary mechanism of the central stalk subunits to proton translocation.</text>
</comment>
<dbReference type="GO" id="GO:0033177">
    <property type="term" value="C:proton-transporting two-sector ATPase complex, proton-transporting domain"/>
    <property type="evidence" value="ECO:0007669"/>
    <property type="project" value="InterPro"/>
</dbReference>
<proteinExistence type="inferred from homology"/>
<feature type="site" description="Reversibly protonated during proton transport" evidence="14">
    <location>
        <position position="93"/>
    </location>
</feature>
<dbReference type="GO" id="GO:0046933">
    <property type="term" value="F:proton-transporting ATP synthase activity, rotational mechanism"/>
    <property type="evidence" value="ECO:0007669"/>
    <property type="project" value="UniProtKB-UniRule"/>
</dbReference>
<keyword evidence="5 14" id="KW-0138">CF(0)</keyword>
<evidence type="ECO:0000313" key="16">
    <source>
        <dbReference type="EMBL" id="MBC8177665.1"/>
    </source>
</evidence>
<evidence type="ECO:0000259" key="15">
    <source>
        <dbReference type="Pfam" id="PF00137"/>
    </source>
</evidence>
<dbReference type="InterPro" id="IPR002379">
    <property type="entry name" value="ATPase_proteolipid_c-like_dom"/>
</dbReference>
<protein>
    <recommendedName>
        <fullName evidence="14">ATP synthase subunit c</fullName>
    </recommendedName>
    <alternativeName>
        <fullName evidence="14">ATP synthase F(0) sector subunit c</fullName>
    </alternativeName>
    <alternativeName>
        <fullName evidence="14">F-type ATPase subunit c</fullName>
        <shortName evidence="14">F-ATPase subunit c</shortName>
    </alternativeName>
    <alternativeName>
        <fullName evidence="14">Lipid-binding protein</fullName>
    </alternativeName>
</protein>
<evidence type="ECO:0000256" key="8">
    <source>
        <dbReference type="ARBA" id="ARBA00022989"/>
    </source>
</evidence>
<dbReference type="Gene3D" id="1.20.20.10">
    <property type="entry name" value="F1F0 ATP synthase subunit C"/>
    <property type="match status" value="1"/>
</dbReference>
<evidence type="ECO:0000256" key="9">
    <source>
        <dbReference type="ARBA" id="ARBA00023065"/>
    </source>
</evidence>
<evidence type="ECO:0000256" key="13">
    <source>
        <dbReference type="ARBA" id="ARBA00025198"/>
    </source>
</evidence>
<feature type="domain" description="V-ATPase proteolipid subunit C-like" evidence="15">
    <location>
        <begin position="43"/>
        <end position="106"/>
    </location>
</feature>
<dbReference type="InterPro" id="IPR020537">
    <property type="entry name" value="ATP_synth_F0_csu_DDCD_BS"/>
</dbReference>
<evidence type="ECO:0000313" key="17">
    <source>
        <dbReference type="Proteomes" id="UP000650524"/>
    </source>
</evidence>
<comment type="subcellular location">
    <subcellularLocation>
        <location evidence="14">Cell membrane</location>
        <topology evidence="14">Multi-pass membrane protein</topology>
    </subcellularLocation>
    <subcellularLocation>
        <location evidence="1">Membrane</location>
        <topology evidence="1">Multi-pass membrane protein</topology>
    </subcellularLocation>
</comment>
<dbReference type="InterPro" id="IPR035921">
    <property type="entry name" value="F/V-ATP_Csub_sf"/>
</dbReference>
<accession>A0A8J6T3B8</accession>
<dbReference type="InterPro" id="IPR038662">
    <property type="entry name" value="ATP_synth_F0_csu_sf"/>
</dbReference>
<keyword evidence="9 14" id="KW-0406">Ion transport</keyword>
<dbReference type="NCBIfam" id="TIGR01260">
    <property type="entry name" value="ATP_synt_c"/>
    <property type="match status" value="1"/>
</dbReference>
<keyword evidence="12 14" id="KW-0066">ATP synthesis</keyword>
<dbReference type="PRINTS" id="PR00124">
    <property type="entry name" value="ATPASEC"/>
</dbReference>
<dbReference type="SUPFAM" id="SSF81333">
    <property type="entry name" value="F1F0 ATP synthase subunit C"/>
    <property type="match status" value="1"/>
</dbReference>
<evidence type="ECO:0000256" key="4">
    <source>
        <dbReference type="ARBA" id="ARBA00022475"/>
    </source>
</evidence>
<comment type="function">
    <text evidence="14">Key component of the F(0) channel; it plays a direct role in translocation across the membrane. A homomeric c-ring of between 10-14 subunits forms the central stalk rotor element with the F(1) delta and epsilon subunits.</text>
</comment>
<dbReference type="Pfam" id="PF00137">
    <property type="entry name" value="ATP-synt_C"/>
    <property type="match status" value="1"/>
</dbReference>
<dbReference type="CDD" id="cd18121">
    <property type="entry name" value="ATP-synt_Fo_c"/>
    <property type="match status" value="1"/>
</dbReference>
<evidence type="ECO:0000256" key="10">
    <source>
        <dbReference type="ARBA" id="ARBA00023121"/>
    </source>
</evidence>
<dbReference type="InterPro" id="IPR000454">
    <property type="entry name" value="ATP_synth_F0_csu"/>
</dbReference>
<keyword evidence="3 14" id="KW-0813">Transport</keyword>
<comment type="caution">
    <text evidence="16">The sequence shown here is derived from an EMBL/GenBank/DDBJ whole genome shotgun (WGS) entry which is preliminary data.</text>
</comment>
<keyword evidence="7 14" id="KW-0375">Hydrogen ion transport</keyword>
<dbReference type="EMBL" id="JACNJD010000223">
    <property type="protein sequence ID" value="MBC8177665.1"/>
    <property type="molecule type" value="Genomic_DNA"/>
</dbReference>
<organism evidence="16 17">
    <name type="scientific">Candidatus Desulfacyla euxinica</name>
    <dbReference type="NCBI Taxonomy" id="2841693"/>
    <lineage>
        <taxon>Bacteria</taxon>
        <taxon>Deltaproteobacteria</taxon>
        <taxon>Candidatus Desulfacyla</taxon>
    </lineage>
</organism>
<keyword evidence="6 14" id="KW-0812">Transmembrane</keyword>
<feature type="transmembrane region" description="Helical" evidence="14">
    <location>
        <begin position="81"/>
        <end position="108"/>
    </location>
</feature>
<evidence type="ECO:0000256" key="3">
    <source>
        <dbReference type="ARBA" id="ARBA00022448"/>
    </source>
</evidence>
<sequence length="126" mass="12794">MSKRTLIGVVTTVFVLGMGSLAFAGEDSAVKAAGLWVFFGIAISCGISIGMAALGTGLGMGNAISAALQGTARNPEASGKIMTTMIIGLALIESLCIYALVICFILVFKIPDLGGMHELIVKSLGG</sequence>
<dbReference type="GO" id="GO:0005886">
    <property type="term" value="C:plasma membrane"/>
    <property type="evidence" value="ECO:0007669"/>
    <property type="project" value="UniProtKB-SubCell"/>
</dbReference>
<gene>
    <name evidence="14 16" type="primary">atpE</name>
    <name evidence="16" type="ORF">H8E19_09700</name>
</gene>
<keyword evidence="11 14" id="KW-0472">Membrane</keyword>
<evidence type="ECO:0000256" key="7">
    <source>
        <dbReference type="ARBA" id="ARBA00022781"/>
    </source>
</evidence>
<keyword evidence="10 14" id="KW-0446">Lipid-binding</keyword>
<feature type="transmembrane region" description="Helical" evidence="14">
    <location>
        <begin position="34"/>
        <end position="60"/>
    </location>
</feature>
<dbReference type="PROSITE" id="PS00605">
    <property type="entry name" value="ATPASE_C"/>
    <property type="match status" value="1"/>
</dbReference>
<dbReference type="PANTHER" id="PTHR10031">
    <property type="entry name" value="ATP SYNTHASE LIPID-BINDING PROTEIN, MITOCHONDRIAL"/>
    <property type="match status" value="1"/>
</dbReference>
<evidence type="ECO:0000256" key="14">
    <source>
        <dbReference type="HAMAP-Rule" id="MF_01396"/>
    </source>
</evidence>
<evidence type="ECO:0000256" key="6">
    <source>
        <dbReference type="ARBA" id="ARBA00022692"/>
    </source>
</evidence>
<evidence type="ECO:0000256" key="11">
    <source>
        <dbReference type="ARBA" id="ARBA00023136"/>
    </source>
</evidence>
<reference evidence="16 17" key="1">
    <citation type="submission" date="2020-08" db="EMBL/GenBank/DDBJ databases">
        <title>Bridging the membrane lipid divide: bacteria of the FCB group superphylum have the potential to synthesize archaeal ether lipids.</title>
        <authorList>
            <person name="Villanueva L."/>
            <person name="Von Meijenfeldt F.A.B."/>
            <person name="Westbye A.B."/>
            <person name="Yadav S."/>
            <person name="Hopmans E.C."/>
            <person name="Dutilh B.E."/>
            <person name="Sinninghe Damste J.S."/>
        </authorList>
    </citation>
    <scope>NUCLEOTIDE SEQUENCE [LARGE SCALE GENOMIC DNA]</scope>
    <source>
        <strain evidence="16">NIOZ-UU27</strain>
    </source>
</reference>
<keyword evidence="4 14" id="KW-1003">Cell membrane</keyword>
<dbReference type="Proteomes" id="UP000650524">
    <property type="component" value="Unassembled WGS sequence"/>
</dbReference>
<dbReference type="GO" id="GO:0008289">
    <property type="term" value="F:lipid binding"/>
    <property type="evidence" value="ECO:0007669"/>
    <property type="project" value="UniProtKB-KW"/>
</dbReference>